<feature type="region of interest" description="Disordered" evidence="6">
    <location>
        <begin position="706"/>
        <end position="726"/>
    </location>
</feature>
<feature type="transmembrane region" description="Helical" evidence="7">
    <location>
        <begin position="186"/>
        <end position="211"/>
    </location>
</feature>
<comment type="caution">
    <text evidence="9">The sequence shown here is derived from an EMBL/GenBank/DDBJ whole genome shotgun (WGS) entry which is preliminary data.</text>
</comment>
<dbReference type="EMBL" id="BAAAYL010000001">
    <property type="protein sequence ID" value="GAA3375045.1"/>
    <property type="molecule type" value="Genomic_DNA"/>
</dbReference>
<comment type="subcellular location">
    <subcellularLocation>
        <location evidence="1">Cell membrane</location>
        <topology evidence="1">Multi-pass membrane protein</topology>
    </subcellularLocation>
</comment>
<dbReference type="InterPro" id="IPR050545">
    <property type="entry name" value="Mycobact_MmpL"/>
</dbReference>
<evidence type="ECO:0000256" key="5">
    <source>
        <dbReference type="ARBA" id="ARBA00023136"/>
    </source>
</evidence>
<proteinExistence type="predicted"/>
<organism evidence="9 10">
    <name type="scientific">Streptomyces sannanensis</name>
    <dbReference type="NCBI Taxonomy" id="285536"/>
    <lineage>
        <taxon>Bacteria</taxon>
        <taxon>Bacillati</taxon>
        <taxon>Actinomycetota</taxon>
        <taxon>Actinomycetes</taxon>
        <taxon>Kitasatosporales</taxon>
        <taxon>Streptomycetaceae</taxon>
        <taxon>Streptomyces</taxon>
    </lineage>
</organism>
<evidence type="ECO:0000256" key="3">
    <source>
        <dbReference type="ARBA" id="ARBA00022692"/>
    </source>
</evidence>
<accession>A0ABP6SER1</accession>
<feature type="transmembrane region" description="Helical" evidence="7">
    <location>
        <begin position="639"/>
        <end position="662"/>
    </location>
</feature>
<keyword evidence="10" id="KW-1185">Reference proteome</keyword>
<dbReference type="InterPro" id="IPR004869">
    <property type="entry name" value="MMPL_dom"/>
</dbReference>
<evidence type="ECO:0000313" key="9">
    <source>
        <dbReference type="EMBL" id="GAA3375045.1"/>
    </source>
</evidence>
<sequence length="726" mass="76822">MTLKRNIPARIGYWSAAHPWRAVLVWLVLTLAAFSTGFLGETRMATQADMTVGESARAARLIEDNGLKEPATENFLLSPRVGQDAGGAADAADELKRRLAELPEVASVTGPLKSEDGRTLLVRAVMKGDADSAPDRVTALTDATAQVQERHPALRVEETGDASIQHDFQDWLAKDLSKATVISVPITLVVLMVVFGALVTAGVPVLLALFAVGSSLSLWALASRLFPDPGMVPDVIVLMGLAVGVDYCLFYLRRYREERAKGYDAQAAVRVAAATSGHSVLVSGIAVLVSMAGLYVAGDLMLASMATGAIIVVAMAMVSTVTVLPALLVKLGRAVDRPRIPVLWRLTQGRGGSRVWTAILRPATGHPVVAAVLSVGALLALAAPALGMDLKSTQLADFPRNLTTMQSYDRLVAAFPSRTDTDVVVLRLPADRSADLRPAVADLAGRIEQGAAGDRAKPEIRWSTDGRGAVLDVSRTSATGTDEARTAVRDLRALLDSTLRGLPAGSYALGGAAAEDMDYTANLHDRLPWVMAAVFALTFLVMLAAFRSVVIALTTVLLNLLSVGASFGILCLVFQKTWAEPLLDFTSTGHVVSWVPVLLFVILSGLSLDYHVFVVSRIRERVLIGMTTRNAVIDGISRTAGVVTGAAVVMVAVFSVFGALSFVEMKQIGVGLAVAVALDATVIRAFVLPSLMVLLGRANWWPSKTGRSAVAPSSMPEPAEEVGLGV</sequence>
<evidence type="ECO:0000256" key="1">
    <source>
        <dbReference type="ARBA" id="ARBA00004651"/>
    </source>
</evidence>
<evidence type="ECO:0000313" key="10">
    <source>
        <dbReference type="Proteomes" id="UP001499990"/>
    </source>
</evidence>
<keyword evidence="4 7" id="KW-1133">Transmembrane helix</keyword>
<feature type="transmembrane region" description="Helical" evidence="7">
    <location>
        <begin position="302"/>
        <end position="329"/>
    </location>
</feature>
<feature type="transmembrane region" description="Helical" evidence="7">
    <location>
        <begin position="668"/>
        <end position="695"/>
    </location>
</feature>
<dbReference type="Gene3D" id="1.20.1640.10">
    <property type="entry name" value="Multidrug efflux transporter AcrB transmembrane domain"/>
    <property type="match status" value="2"/>
</dbReference>
<dbReference type="Pfam" id="PF03176">
    <property type="entry name" value="MMPL"/>
    <property type="match status" value="2"/>
</dbReference>
<feature type="transmembrane region" description="Helical" evidence="7">
    <location>
        <begin position="368"/>
        <end position="387"/>
    </location>
</feature>
<evidence type="ECO:0000259" key="8">
    <source>
        <dbReference type="Pfam" id="PF03176"/>
    </source>
</evidence>
<dbReference type="SUPFAM" id="SSF82866">
    <property type="entry name" value="Multidrug efflux transporter AcrB transmembrane domain"/>
    <property type="match status" value="2"/>
</dbReference>
<dbReference type="PANTHER" id="PTHR33406:SF13">
    <property type="entry name" value="MEMBRANE PROTEIN YDFJ"/>
    <property type="match status" value="1"/>
</dbReference>
<feature type="transmembrane region" description="Helical" evidence="7">
    <location>
        <begin position="273"/>
        <end position="296"/>
    </location>
</feature>
<evidence type="ECO:0000256" key="4">
    <source>
        <dbReference type="ARBA" id="ARBA00022989"/>
    </source>
</evidence>
<keyword evidence="2" id="KW-1003">Cell membrane</keyword>
<feature type="domain" description="Membrane transport protein MMPL" evidence="8">
    <location>
        <begin position="404"/>
        <end position="709"/>
    </location>
</feature>
<feature type="transmembrane region" description="Helical" evidence="7">
    <location>
        <begin position="553"/>
        <end position="575"/>
    </location>
</feature>
<feature type="transmembrane region" description="Helical" evidence="7">
    <location>
        <begin position="595"/>
        <end position="618"/>
    </location>
</feature>
<evidence type="ECO:0000256" key="7">
    <source>
        <dbReference type="SAM" id="Phobius"/>
    </source>
</evidence>
<feature type="transmembrane region" description="Helical" evidence="7">
    <location>
        <begin position="231"/>
        <end position="252"/>
    </location>
</feature>
<gene>
    <name evidence="9" type="ORF">GCM10020367_41300</name>
</gene>
<feature type="domain" description="Membrane transport protein MMPL" evidence="8">
    <location>
        <begin position="89"/>
        <end position="345"/>
    </location>
</feature>
<evidence type="ECO:0000256" key="2">
    <source>
        <dbReference type="ARBA" id="ARBA00022475"/>
    </source>
</evidence>
<feature type="transmembrane region" description="Helical" evidence="7">
    <location>
        <begin position="527"/>
        <end position="546"/>
    </location>
</feature>
<keyword evidence="3 7" id="KW-0812">Transmembrane</keyword>
<keyword evidence="5 7" id="KW-0472">Membrane</keyword>
<evidence type="ECO:0000256" key="6">
    <source>
        <dbReference type="SAM" id="MobiDB-lite"/>
    </source>
</evidence>
<name>A0ABP6SER1_9ACTN</name>
<feature type="transmembrane region" description="Helical" evidence="7">
    <location>
        <begin position="20"/>
        <end position="40"/>
    </location>
</feature>
<dbReference type="RefSeq" id="WP_345039773.1">
    <property type="nucleotide sequence ID" value="NZ_BAAAYL010000001.1"/>
</dbReference>
<dbReference type="Proteomes" id="UP001499990">
    <property type="component" value="Unassembled WGS sequence"/>
</dbReference>
<reference evidence="10" key="1">
    <citation type="journal article" date="2019" name="Int. J. Syst. Evol. Microbiol.">
        <title>The Global Catalogue of Microorganisms (GCM) 10K type strain sequencing project: providing services to taxonomists for standard genome sequencing and annotation.</title>
        <authorList>
            <consortium name="The Broad Institute Genomics Platform"/>
            <consortium name="The Broad Institute Genome Sequencing Center for Infectious Disease"/>
            <person name="Wu L."/>
            <person name="Ma J."/>
        </authorList>
    </citation>
    <scope>NUCLEOTIDE SEQUENCE [LARGE SCALE GENOMIC DNA]</scope>
    <source>
        <strain evidence="10">JCM 9651</strain>
    </source>
</reference>
<protein>
    <submittedName>
        <fullName evidence="9">MMPL family transporter</fullName>
    </submittedName>
</protein>
<dbReference type="PANTHER" id="PTHR33406">
    <property type="entry name" value="MEMBRANE PROTEIN MJ1562-RELATED"/>
    <property type="match status" value="1"/>
</dbReference>